<sequence>MNTEQKSQVKTLITAFKAYPTIFIPRKPKYDEAAIEKVSQTSVDLLSCLQSTPHDSEIVTPAFITSILVLLVSGVDSMKETLVSILASLMGLSSDDVHFLLHSCDPSPPYASDKISYGCFVKFPTVGKTLTQSLEELVDLEPHPSEYTFPNLVLPFSCLFLMATVLNFVNTIPNDSPLRPSLVLFLRHFGTHTTLLERFKRVQRDSPLKFFLSISFRRLLINLTQFLSDEDTSSVLQLIQSHYGGFEVENDDFLQNCVVEEVTTLLPDSPRPSPLRIEATRSYLLTLSKTVSFYFSFSPVREWRHFKPLYVNDAWCALVSDYLQQENVPAISKTRLDCFPCSLLVSSQLALEMLSFVATTESLSKCECCFSLLSRQESPPSPHPLEPSVFLGLVEKTTSLIRTRESNKLHKTIFRTLRSWVNWDQLELSSMFPPLLPLLSETARVISRRTQVHPHSAFLEHVAVSGINKLRKTNLTDSQRRSATQLLLRIALNFPTVQGTNQIVGNFSFTVSRAKSTQVKEIQDLTTRLLVEGGCEDLFASAGLETIYQLRFRAIMNHPSAYFDL</sequence>
<gene>
    <name evidence="1" type="ORF">BLNAU_20179</name>
</gene>
<reference evidence="1 2" key="1">
    <citation type="journal article" date="2022" name="bioRxiv">
        <title>Genomics of Preaxostyla Flagellates Illuminates Evolutionary Transitions and the Path Towards Mitochondrial Loss.</title>
        <authorList>
            <person name="Novak L.V.F."/>
            <person name="Treitli S.C."/>
            <person name="Pyrih J."/>
            <person name="Halakuc P."/>
            <person name="Pipaliya S.V."/>
            <person name="Vacek V."/>
            <person name="Brzon O."/>
            <person name="Soukal P."/>
            <person name="Eme L."/>
            <person name="Dacks J.B."/>
            <person name="Karnkowska A."/>
            <person name="Elias M."/>
            <person name="Hampl V."/>
        </authorList>
    </citation>
    <scope>NUCLEOTIDE SEQUENCE [LARGE SCALE GENOMIC DNA]</scope>
    <source>
        <strain evidence="1">NAU3</strain>
        <tissue evidence="1">Gut</tissue>
    </source>
</reference>
<name>A0ABQ9X0L4_9EUKA</name>
<protein>
    <submittedName>
        <fullName evidence="1">Uncharacterized protein</fullName>
    </submittedName>
</protein>
<evidence type="ECO:0000313" key="1">
    <source>
        <dbReference type="EMBL" id="KAK2944889.1"/>
    </source>
</evidence>
<dbReference type="Proteomes" id="UP001281761">
    <property type="component" value="Unassembled WGS sequence"/>
</dbReference>
<keyword evidence="2" id="KW-1185">Reference proteome</keyword>
<comment type="caution">
    <text evidence="1">The sequence shown here is derived from an EMBL/GenBank/DDBJ whole genome shotgun (WGS) entry which is preliminary data.</text>
</comment>
<dbReference type="EMBL" id="JARBJD010000280">
    <property type="protein sequence ID" value="KAK2944889.1"/>
    <property type="molecule type" value="Genomic_DNA"/>
</dbReference>
<organism evidence="1 2">
    <name type="scientific">Blattamonas nauphoetae</name>
    <dbReference type="NCBI Taxonomy" id="2049346"/>
    <lineage>
        <taxon>Eukaryota</taxon>
        <taxon>Metamonada</taxon>
        <taxon>Preaxostyla</taxon>
        <taxon>Oxymonadida</taxon>
        <taxon>Blattamonas</taxon>
    </lineage>
</organism>
<proteinExistence type="predicted"/>
<evidence type="ECO:0000313" key="2">
    <source>
        <dbReference type="Proteomes" id="UP001281761"/>
    </source>
</evidence>
<accession>A0ABQ9X0L4</accession>